<dbReference type="PANTHER" id="PTHR24404">
    <property type="entry name" value="ZINC FINGER PROTEIN"/>
    <property type="match status" value="1"/>
</dbReference>
<dbReference type="EMBL" id="OC889205">
    <property type="protein sequence ID" value="CAD7645599.1"/>
    <property type="molecule type" value="Genomic_DNA"/>
</dbReference>
<evidence type="ECO:0000256" key="4">
    <source>
        <dbReference type="ARBA" id="ARBA00022771"/>
    </source>
</evidence>
<evidence type="ECO:0000256" key="3">
    <source>
        <dbReference type="ARBA" id="ARBA00022737"/>
    </source>
</evidence>
<dbReference type="PROSITE" id="PS00028">
    <property type="entry name" value="ZINC_FINGER_C2H2_1"/>
    <property type="match status" value="2"/>
</dbReference>
<dbReference type="InterPro" id="IPR013087">
    <property type="entry name" value="Znf_C2H2_type"/>
</dbReference>
<dbReference type="InterPro" id="IPR050589">
    <property type="entry name" value="Ikaros_C2H2-ZF"/>
</dbReference>
<keyword evidence="6" id="KW-0238">DNA-binding</keyword>
<sequence>MRTHTGDKPFHCDVCGRSFSQKNHLRRHQMIHTGERPYPCEYCGRGFYRKDKLSRHRRIHTNPSTGSGGRGSRSVNANNVVNASLAQQHIATTIHTSQGPATIQLIPVQVATPQFRGTQLTTQWAAQQTNSNNTSNSNNSAANNSSPSTPTPTTTTS</sequence>
<protein>
    <recommendedName>
        <fullName evidence="10">C2H2-type domain-containing protein</fullName>
    </recommendedName>
</protein>
<name>A0A7R9QH67_9ACAR</name>
<proteinExistence type="predicted"/>
<dbReference type="GO" id="GO:0006357">
    <property type="term" value="P:regulation of transcription by RNA polymerase II"/>
    <property type="evidence" value="ECO:0007669"/>
    <property type="project" value="TreeGrafter"/>
</dbReference>
<organism evidence="11">
    <name type="scientific">Medioppia subpectinata</name>
    <dbReference type="NCBI Taxonomy" id="1979941"/>
    <lineage>
        <taxon>Eukaryota</taxon>
        <taxon>Metazoa</taxon>
        <taxon>Ecdysozoa</taxon>
        <taxon>Arthropoda</taxon>
        <taxon>Chelicerata</taxon>
        <taxon>Arachnida</taxon>
        <taxon>Acari</taxon>
        <taxon>Acariformes</taxon>
        <taxon>Sarcoptiformes</taxon>
        <taxon>Oribatida</taxon>
        <taxon>Brachypylina</taxon>
        <taxon>Oppioidea</taxon>
        <taxon>Oppiidae</taxon>
        <taxon>Medioppia</taxon>
    </lineage>
</organism>
<evidence type="ECO:0000313" key="11">
    <source>
        <dbReference type="EMBL" id="CAD7645599.1"/>
    </source>
</evidence>
<keyword evidence="2" id="KW-0479">Metal-binding</keyword>
<comment type="subcellular location">
    <subcellularLocation>
        <location evidence="1">Nucleus</location>
    </subcellularLocation>
</comment>
<dbReference type="PANTHER" id="PTHR24404:SF114">
    <property type="entry name" value="KLUMPFUSS, ISOFORM B-RELATED"/>
    <property type="match status" value="1"/>
</dbReference>
<dbReference type="Proteomes" id="UP000759131">
    <property type="component" value="Unassembled WGS sequence"/>
</dbReference>
<dbReference type="EMBL" id="CAJPIZ010034630">
    <property type="protein sequence ID" value="CAG2120638.1"/>
    <property type="molecule type" value="Genomic_DNA"/>
</dbReference>
<dbReference type="PROSITE" id="PS50157">
    <property type="entry name" value="ZINC_FINGER_C2H2_2"/>
    <property type="match status" value="2"/>
</dbReference>
<evidence type="ECO:0000256" key="8">
    <source>
        <dbReference type="PROSITE-ProRule" id="PRU00042"/>
    </source>
</evidence>
<evidence type="ECO:0000259" key="10">
    <source>
        <dbReference type="PROSITE" id="PS50157"/>
    </source>
</evidence>
<dbReference type="GO" id="GO:0003700">
    <property type="term" value="F:DNA-binding transcription factor activity"/>
    <property type="evidence" value="ECO:0007669"/>
    <property type="project" value="TreeGrafter"/>
</dbReference>
<dbReference type="GO" id="GO:0008270">
    <property type="term" value="F:zinc ion binding"/>
    <property type="evidence" value="ECO:0007669"/>
    <property type="project" value="UniProtKB-KW"/>
</dbReference>
<keyword evidence="3" id="KW-0677">Repeat</keyword>
<dbReference type="OrthoDB" id="6077919at2759"/>
<feature type="domain" description="C2H2-type" evidence="10">
    <location>
        <begin position="10"/>
        <end position="37"/>
    </location>
</feature>
<dbReference type="GO" id="GO:0005634">
    <property type="term" value="C:nucleus"/>
    <property type="evidence" value="ECO:0007669"/>
    <property type="project" value="UniProtKB-SubCell"/>
</dbReference>
<dbReference type="AlphaFoldDB" id="A0A7R9QH67"/>
<gene>
    <name evidence="11" type="ORF">OSB1V03_LOCUS20584</name>
</gene>
<keyword evidence="5" id="KW-0862">Zinc</keyword>
<evidence type="ECO:0000313" key="12">
    <source>
        <dbReference type="Proteomes" id="UP000759131"/>
    </source>
</evidence>
<dbReference type="FunFam" id="3.30.160.60:FF:000759">
    <property type="entry name" value="zinc finger protein 16"/>
    <property type="match status" value="1"/>
</dbReference>
<accession>A0A7R9QH67</accession>
<evidence type="ECO:0000256" key="5">
    <source>
        <dbReference type="ARBA" id="ARBA00022833"/>
    </source>
</evidence>
<evidence type="ECO:0000256" key="2">
    <source>
        <dbReference type="ARBA" id="ARBA00022723"/>
    </source>
</evidence>
<dbReference type="SMART" id="SM00355">
    <property type="entry name" value="ZnF_C2H2"/>
    <property type="match status" value="2"/>
</dbReference>
<feature type="domain" description="C2H2-type" evidence="10">
    <location>
        <begin position="38"/>
        <end position="65"/>
    </location>
</feature>
<evidence type="ECO:0000256" key="7">
    <source>
        <dbReference type="ARBA" id="ARBA00023242"/>
    </source>
</evidence>
<dbReference type="FunFam" id="3.30.160.60:FF:002343">
    <property type="entry name" value="Zinc finger protein 33A"/>
    <property type="match status" value="1"/>
</dbReference>
<dbReference type="SUPFAM" id="SSF57667">
    <property type="entry name" value="beta-beta-alpha zinc fingers"/>
    <property type="match status" value="1"/>
</dbReference>
<dbReference type="Pfam" id="PF00096">
    <property type="entry name" value="zf-C2H2"/>
    <property type="match status" value="2"/>
</dbReference>
<keyword evidence="4 8" id="KW-0863">Zinc-finger</keyword>
<evidence type="ECO:0000256" key="1">
    <source>
        <dbReference type="ARBA" id="ARBA00004123"/>
    </source>
</evidence>
<feature type="region of interest" description="Disordered" evidence="9">
    <location>
        <begin position="129"/>
        <end position="157"/>
    </location>
</feature>
<dbReference type="Gene3D" id="3.30.160.60">
    <property type="entry name" value="Classic Zinc Finger"/>
    <property type="match status" value="2"/>
</dbReference>
<dbReference type="GO" id="GO:0000978">
    <property type="term" value="F:RNA polymerase II cis-regulatory region sequence-specific DNA binding"/>
    <property type="evidence" value="ECO:0007669"/>
    <property type="project" value="TreeGrafter"/>
</dbReference>
<keyword evidence="7" id="KW-0539">Nucleus</keyword>
<keyword evidence="12" id="KW-1185">Reference proteome</keyword>
<dbReference type="InterPro" id="IPR036236">
    <property type="entry name" value="Znf_C2H2_sf"/>
</dbReference>
<evidence type="ECO:0000256" key="6">
    <source>
        <dbReference type="ARBA" id="ARBA00023125"/>
    </source>
</evidence>
<reference evidence="11" key="1">
    <citation type="submission" date="2020-11" db="EMBL/GenBank/DDBJ databases">
        <authorList>
            <person name="Tran Van P."/>
        </authorList>
    </citation>
    <scope>NUCLEOTIDE SEQUENCE</scope>
</reference>
<evidence type="ECO:0000256" key="9">
    <source>
        <dbReference type="SAM" id="MobiDB-lite"/>
    </source>
</evidence>